<dbReference type="AlphaFoldDB" id="A0A318JD06"/>
<evidence type="ECO:0000256" key="4">
    <source>
        <dbReference type="ARBA" id="ARBA00022679"/>
    </source>
</evidence>
<dbReference type="Proteomes" id="UP000247792">
    <property type="component" value="Unassembled WGS sequence"/>
</dbReference>
<evidence type="ECO:0000256" key="7">
    <source>
        <dbReference type="PROSITE-ProRule" id="PRU00169"/>
    </source>
</evidence>
<protein>
    <recommendedName>
        <fullName evidence="2">histidine kinase</fullName>
        <ecNumber evidence="2">2.7.13.3</ecNumber>
    </recommendedName>
</protein>
<evidence type="ECO:0000259" key="10">
    <source>
        <dbReference type="PROSITE" id="PS50109"/>
    </source>
</evidence>
<dbReference type="InterPro" id="IPR011006">
    <property type="entry name" value="CheY-like_superfamily"/>
</dbReference>
<dbReference type="InterPro" id="IPR036890">
    <property type="entry name" value="HATPase_C_sf"/>
</dbReference>
<keyword evidence="3 7" id="KW-0597">Phosphoprotein</keyword>
<keyword evidence="9" id="KW-0812">Transmembrane</keyword>
<keyword evidence="6" id="KW-0902">Two-component regulatory system</keyword>
<keyword evidence="9" id="KW-0472">Membrane</keyword>
<proteinExistence type="predicted"/>
<dbReference type="InterPro" id="IPR005467">
    <property type="entry name" value="His_kinase_dom"/>
</dbReference>
<dbReference type="PRINTS" id="PR00344">
    <property type="entry name" value="BCTRLSENSOR"/>
</dbReference>
<dbReference type="SMART" id="SM00387">
    <property type="entry name" value="HATPase_c"/>
    <property type="match status" value="1"/>
</dbReference>
<dbReference type="Pfam" id="PF20968">
    <property type="entry name" value="MASE8"/>
    <property type="match status" value="1"/>
</dbReference>
<dbReference type="CDD" id="cd00156">
    <property type="entry name" value="REC"/>
    <property type="match status" value="1"/>
</dbReference>
<feature type="domain" description="Histidine kinase" evidence="10">
    <location>
        <begin position="278"/>
        <end position="491"/>
    </location>
</feature>
<keyword evidence="8" id="KW-0175">Coiled coil</keyword>
<dbReference type="Gene3D" id="3.30.565.10">
    <property type="entry name" value="Histidine kinase-like ATPase, C-terminal domain"/>
    <property type="match status" value="1"/>
</dbReference>
<evidence type="ECO:0000256" key="5">
    <source>
        <dbReference type="ARBA" id="ARBA00022777"/>
    </source>
</evidence>
<evidence type="ECO:0000256" key="9">
    <source>
        <dbReference type="SAM" id="Phobius"/>
    </source>
</evidence>
<dbReference type="Pfam" id="PF02518">
    <property type="entry name" value="HATPase_c"/>
    <property type="match status" value="1"/>
</dbReference>
<evidence type="ECO:0000256" key="6">
    <source>
        <dbReference type="ARBA" id="ARBA00023012"/>
    </source>
</evidence>
<keyword evidence="4" id="KW-0808">Transferase</keyword>
<feature type="transmembrane region" description="Helical" evidence="9">
    <location>
        <begin position="143"/>
        <end position="162"/>
    </location>
</feature>
<evidence type="ECO:0000259" key="11">
    <source>
        <dbReference type="PROSITE" id="PS50110"/>
    </source>
</evidence>
<dbReference type="SUPFAM" id="SSF55874">
    <property type="entry name" value="ATPase domain of HSP90 chaperone/DNA topoisomerase II/histidine kinase"/>
    <property type="match status" value="1"/>
</dbReference>
<feature type="transmembrane region" description="Helical" evidence="9">
    <location>
        <begin position="201"/>
        <end position="221"/>
    </location>
</feature>
<dbReference type="InterPro" id="IPR036097">
    <property type="entry name" value="HisK_dim/P_sf"/>
</dbReference>
<evidence type="ECO:0000256" key="1">
    <source>
        <dbReference type="ARBA" id="ARBA00000085"/>
    </source>
</evidence>
<dbReference type="Pfam" id="PF00072">
    <property type="entry name" value="Response_reg"/>
    <property type="match status" value="1"/>
</dbReference>
<dbReference type="SUPFAM" id="SSF47384">
    <property type="entry name" value="Homodimeric domain of signal transducing histidine kinase"/>
    <property type="match status" value="1"/>
</dbReference>
<dbReference type="OrthoDB" id="6114847at2"/>
<dbReference type="SUPFAM" id="SSF52172">
    <property type="entry name" value="CheY-like"/>
    <property type="match status" value="1"/>
</dbReference>
<feature type="coiled-coil region" evidence="8">
    <location>
        <begin position="234"/>
        <end position="268"/>
    </location>
</feature>
<dbReference type="Gene3D" id="3.40.50.2300">
    <property type="match status" value="1"/>
</dbReference>
<feature type="transmembrane region" description="Helical" evidence="9">
    <location>
        <begin position="61"/>
        <end position="80"/>
    </location>
</feature>
<feature type="domain" description="Response regulatory" evidence="11">
    <location>
        <begin position="514"/>
        <end position="631"/>
    </location>
</feature>
<feature type="modified residue" description="4-aspartylphosphate" evidence="7">
    <location>
        <position position="565"/>
    </location>
</feature>
<dbReference type="PROSITE" id="PS50110">
    <property type="entry name" value="RESPONSE_REGULATORY"/>
    <property type="match status" value="1"/>
</dbReference>
<keyword evidence="13" id="KW-1185">Reference proteome</keyword>
<dbReference type="Gene3D" id="1.10.287.130">
    <property type="match status" value="1"/>
</dbReference>
<evidence type="ECO:0000256" key="3">
    <source>
        <dbReference type="ARBA" id="ARBA00022553"/>
    </source>
</evidence>
<comment type="caution">
    <text evidence="12">The sequence shown here is derived from an EMBL/GenBank/DDBJ whole genome shotgun (WGS) entry which is preliminary data.</text>
</comment>
<dbReference type="PANTHER" id="PTHR43711:SF1">
    <property type="entry name" value="HISTIDINE KINASE 1"/>
    <property type="match status" value="1"/>
</dbReference>
<evidence type="ECO:0000313" key="12">
    <source>
        <dbReference type="EMBL" id="PXX44803.1"/>
    </source>
</evidence>
<name>A0A318JD06_9BURK</name>
<dbReference type="InterPro" id="IPR004358">
    <property type="entry name" value="Sig_transdc_His_kin-like_C"/>
</dbReference>
<dbReference type="CDD" id="cd00082">
    <property type="entry name" value="HisKA"/>
    <property type="match status" value="1"/>
</dbReference>
<sequence>MLENEFLANDVKTGVSPDHPWNKDSCMRTANTSTNRLRKDIWEILFPDEAYLQHKRENHRIMLAIVHAACALFGCMMWFWDYFIDPVGAQDTLGLRLLHVVLLLNVMNALMRTRRWLSQLTMFVTGLFIECLFMEILNRLHGAMEYGIGGFMFFLLMPLVLFQGISLVFGIVYALCAAALPHLFAWMGWLKDFPHLQYALLLWPACCLFIFTSCATELNYLRRYHSENLNRKRSQEVLQQKEMLEQQRSELEASNQALTLAYQQQEQQQNELTRFLAVASHDLRQPMHALNLYLGALSNVELPEQARSLLTNVRHCTDIMDDMFLSLLDISRLDAQIVEPAIKSFPVATILSKIIIEFTPQAQNKHLEFYVNSIDAWVRTDASLLEQMLRNLTANAIRYTHVGGVKITCQPEGNKLNISVEDTGIGISAYQQKTVFEEFFQVANQHKDNSKGLGLGLAIVKRLSKLLDIPVSLQSRLNEGTRFSILIPIAVAPKNQAQDETSTNQASDELHDKLIVVIDDEKSVLQATQTLLQLWGCQVLASASGPEAIHALAELDMMPDVLICDYRLSSKENGYDAILAIREEFNENIPALLVTGETSAEQIGPEQTRDFQILHKPLQADTLKAALLELMRNNPPLPELVYPSDFD</sequence>
<dbReference type="SMART" id="SM00448">
    <property type="entry name" value="REC"/>
    <property type="match status" value="1"/>
</dbReference>
<dbReference type="InterPro" id="IPR001789">
    <property type="entry name" value="Sig_transdc_resp-reg_receiver"/>
</dbReference>
<dbReference type="Pfam" id="PF00512">
    <property type="entry name" value="HisKA"/>
    <property type="match status" value="1"/>
</dbReference>
<evidence type="ECO:0000313" key="13">
    <source>
        <dbReference type="Proteomes" id="UP000247792"/>
    </source>
</evidence>
<organism evidence="12 13">
    <name type="scientific">Undibacterium pigrum</name>
    <dbReference type="NCBI Taxonomy" id="401470"/>
    <lineage>
        <taxon>Bacteria</taxon>
        <taxon>Pseudomonadati</taxon>
        <taxon>Pseudomonadota</taxon>
        <taxon>Betaproteobacteria</taxon>
        <taxon>Burkholderiales</taxon>
        <taxon>Oxalobacteraceae</taxon>
        <taxon>Undibacterium</taxon>
    </lineage>
</organism>
<dbReference type="InterPro" id="IPR050736">
    <property type="entry name" value="Sensor_HK_Regulatory"/>
</dbReference>
<feature type="transmembrane region" description="Helical" evidence="9">
    <location>
        <begin position="92"/>
        <end position="110"/>
    </location>
</feature>
<keyword evidence="5 12" id="KW-0418">Kinase</keyword>
<evidence type="ECO:0000256" key="2">
    <source>
        <dbReference type="ARBA" id="ARBA00012438"/>
    </source>
</evidence>
<gene>
    <name evidence="12" type="ORF">DFR42_10215</name>
</gene>
<dbReference type="InterPro" id="IPR003661">
    <property type="entry name" value="HisK_dim/P_dom"/>
</dbReference>
<evidence type="ECO:0000256" key="8">
    <source>
        <dbReference type="SAM" id="Coils"/>
    </source>
</evidence>
<dbReference type="EMBL" id="QJKB01000002">
    <property type="protein sequence ID" value="PXX44803.1"/>
    <property type="molecule type" value="Genomic_DNA"/>
</dbReference>
<dbReference type="PANTHER" id="PTHR43711">
    <property type="entry name" value="TWO-COMPONENT HISTIDINE KINASE"/>
    <property type="match status" value="1"/>
</dbReference>
<comment type="catalytic activity">
    <reaction evidence="1">
        <text>ATP + protein L-histidine = ADP + protein N-phospho-L-histidine.</text>
        <dbReference type="EC" id="2.7.13.3"/>
    </reaction>
</comment>
<dbReference type="GO" id="GO:0000155">
    <property type="term" value="F:phosphorelay sensor kinase activity"/>
    <property type="evidence" value="ECO:0007669"/>
    <property type="project" value="InterPro"/>
</dbReference>
<dbReference type="PROSITE" id="PS50109">
    <property type="entry name" value="HIS_KIN"/>
    <property type="match status" value="1"/>
</dbReference>
<feature type="transmembrane region" description="Helical" evidence="9">
    <location>
        <begin position="167"/>
        <end position="189"/>
    </location>
</feature>
<reference evidence="12 13" key="1">
    <citation type="submission" date="2018-05" db="EMBL/GenBank/DDBJ databases">
        <title>Genomic Encyclopedia of Type Strains, Phase IV (KMG-IV): sequencing the most valuable type-strain genomes for metagenomic binning, comparative biology and taxonomic classification.</title>
        <authorList>
            <person name="Goeker M."/>
        </authorList>
    </citation>
    <scope>NUCLEOTIDE SEQUENCE [LARGE SCALE GENOMIC DNA]</scope>
    <source>
        <strain evidence="12 13">DSM 19792</strain>
    </source>
</reference>
<dbReference type="EC" id="2.7.13.3" evidence="2"/>
<accession>A0A318JD06</accession>
<dbReference type="FunFam" id="3.30.565.10:FF:000049">
    <property type="entry name" value="Two-component sensor histidine kinase"/>
    <property type="match status" value="1"/>
</dbReference>
<dbReference type="InterPro" id="IPR048431">
    <property type="entry name" value="MASE8"/>
</dbReference>
<keyword evidence="9" id="KW-1133">Transmembrane helix</keyword>
<dbReference type="SMART" id="SM00388">
    <property type="entry name" value="HisKA"/>
    <property type="match status" value="1"/>
</dbReference>
<feature type="transmembrane region" description="Helical" evidence="9">
    <location>
        <begin position="117"/>
        <end position="137"/>
    </location>
</feature>
<dbReference type="InterPro" id="IPR003594">
    <property type="entry name" value="HATPase_dom"/>
</dbReference>